<keyword evidence="5 11" id="KW-0547">Nucleotide-binding</keyword>
<gene>
    <name evidence="11 12" type="primary">kdpC</name>
    <name evidence="12" type="ORF">EHF44_05215</name>
</gene>
<dbReference type="Proteomes" id="UP000270411">
    <property type="component" value="Chromosome 1"/>
</dbReference>
<dbReference type="EMBL" id="CP033969">
    <property type="protein sequence ID" value="AZG12886.1"/>
    <property type="molecule type" value="Genomic_DNA"/>
</dbReference>
<evidence type="ECO:0000256" key="3">
    <source>
        <dbReference type="ARBA" id="ARBA00022538"/>
    </source>
</evidence>
<dbReference type="Pfam" id="PF02669">
    <property type="entry name" value="KdpC"/>
    <property type="match status" value="1"/>
</dbReference>
<dbReference type="PANTHER" id="PTHR30042:SF2">
    <property type="entry name" value="POTASSIUM-TRANSPORTING ATPASE KDPC SUBUNIT"/>
    <property type="match status" value="1"/>
</dbReference>
<evidence type="ECO:0000256" key="7">
    <source>
        <dbReference type="ARBA" id="ARBA00022958"/>
    </source>
</evidence>
<dbReference type="KEGG" id="cpau:EHF44_05215"/>
<comment type="subunit">
    <text evidence="11">The system is composed of three essential subunits: KdpA, KdpB and KdpC.</text>
</comment>
<dbReference type="HAMAP" id="MF_00276">
    <property type="entry name" value="KdpC"/>
    <property type="match status" value="1"/>
</dbReference>
<keyword evidence="8 11" id="KW-1133">Transmembrane helix</keyword>
<evidence type="ECO:0000313" key="13">
    <source>
        <dbReference type="Proteomes" id="UP000270411"/>
    </source>
</evidence>
<feature type="transmembrane region" description="Helical" evidence="11">
    <location>
        <begin position="21"/>
        <end position="39"/>
    </location>
</feature>
<evidence type="ECO:0000256" key="1">
    <source>
        <dbReference type="ARBA" id="ARBA00022448"/>
    </source>
</evidence>
<evidence type="ECO:0000313" key="12">
    <source>
        <dbReference type="EMBL" id="AZG12886.1"/>
    </source>
</evidence>
<proteinExistence type="inferred from homology"/>
<keyword evidence="4 11" id="KW-0812">Transmembrane</keyword>
<dbReference type="OrthoDB" id="9788285at2"/>
<dbReference type="InterPro" id="IPR003820">
    <property type="entry name" value="KdpC"/>
</dbReference>
<reference evidence="13" key="1">
    <citation type="submission" date="2018-11" db="EMBL/GenBank/DDBJ databases">
        <title>FDA dAtabase for Regulatory Grade micrObial Sequences (FDA-ARGOS): Supporting development and validation of Infectious Disease Dx tests.</title>
        <authorList>
            <person name="Goldberg B."/>
            <person name="Campos J."/>
            <person name="Tallon L."/>
            <person name="Sadzewicz L."/>
            <person name="Zhao X."/>
            <person name="Vavikolanu K."/>
            <person name="Mehta A."/>
            <person name="Aluvathingal J."/>
            <person name="Nadendla S."/>
            <person name="Geyer C."/>
            <person name="Nandy P."/>
            <person name="Yan Y."/>
            <person name="Sichtig H."/>
        </authorList>
    </citation>
    <scope>NUCLEOTIDE SEQUENCE [LARGE SCALE GENOMIC DNA]</scope>
    <source>
        <strain evidence="13">FDAARGOS_614</strain>
    </source>
</reference>
<sequence length="206" mass="20964">MSTQAHPMTEPARQAGMLRPALTIFVGLSVLTGLLYPGVVTGIARTVFPQQAAGSLIVQDGKTVGSALIGQPFSDPKYFWGRLSATAPMPYNAAASVGSNLGPTNPALTDAARARLDALRAADPGNTAPVPVDLVTASASGLDPHISPAAARYQASRVARLRGLPLAKVQALIAANTETPTLGILGEPGVNVLKLNLALDGAKVGG</sequence>
<protein>
    <recommendedName>
        <fullName evidence="11">Potassium-transporting ATPase KdpC subunit</fullName>
    </recommendedName>
    <alternativeName>
        <fullName evidence="11">ATP phosphohydrolase [potassium-transporting] C chain</fullName>
    </alternativeName>
    <alternativeName>
        <fullName evidence="11">Potassium-binding and translocating subunit C</fullName>
    </alternativeName>
    <alternativeName>
        <fullName evidence="11">Potassium-translocating ATPase C chain</fullName>
    </alternativeName>
</protein>
<dbReference type="NCBIfam" id="TIGR00681">
    <property type="entry name" value="kdpC"/>
    <property type="match status" value="1"/>
</dbReference>
<keyword evidence="6 11" id="KW-0067">ATP-binding</keyword>
<dbReference type="PANTHER" id="PTHR30042">
    <property type="entry name" value="POTASSIUM-TRANSPORTING ATPASE C CHAIN"/>
    <property type="match status" value="1"/>
</dbReference>
<evidence type="ECO:0000256" key="2">
    <source>
        <dbReference type="ARBA" id="ARBA00022475"/>
    </source>
</evidence>
<keyword evidence="7 11" id="KW-0630">Potassium</keyword>
<name>A0A3G8GX98_9BURK</name>
<evidence type="ECO:0000256" key="5">
    <source>
        <dbReference type="ARBA" id="ARBA00022741"/>
    </source>
</evidence>
<keyword evidence="2 11" id="KW-1003">Cell membrane</keyword>
<evidence type="ECO:0000256" key="8">
    <source>
        <dbReference type="ARBA" id="ARBA00022989"/>
    </source>
</evidence>
<evidence type="ECO:0000256" key="9">
    <source>
        <dbReference type="ARBA" id="ARBA00023065"/>
    </source>
</evidence>
<dbReference type="PIRSF" id="PIRSF001296">
    <property type="entry name" value="K_ATPase_KdpC"/>
    <property type="match status" value="1"/>
</dbReference>
<dbReference type="GO" id="GO:0005524">
    <property type="term" value="F:ATP binding"/>
    <property type="evidence" value="ECO:0007669"/>
    <property type="project" value="UniProtKB-UniRule"/>
</dbReference>
<accession>A0A3G8GX98</accession>
<comment type="similarity">
    <text evidence="11">Belongs to the KdpC family.</text>
</comment>
<keyword evidence="10 11" id="KW-0472">Membrane</keyword>
<evidence type="ECO:0000256" key="4">
    <source>
        <dbReference type="ARBA" id="ARBA00022692"/>
    </source>
</evidence>
<comment type="function">
    <text evidence="11">Part of the high-affinity ATP-driven potassium transport (or Kdp) system, which catalyzes the hydrolysis of ATP coupled with the electrogenic transport of potassium into the cytoplasm. This subunit acts as a catalytic chaperone that increases the ATP-binding affinity of the ATP-hydrolyzing subunit KdpB by the formation of a transient KdpB/KdpC/ATP ternary complex.</text>
</comment>
<dbReference type="GO" id="GO:0008556">
    <property type="term" value="F:P-type potassium transmembrane transporter activity"/>
    <property type="evidence" value="ECO:0007669"/>
    <property type="project" value="InterPro"/>
</dbReference>
<dbReference type="NCBIfam" id="NF001454">
    <property type="entry name" value="PRK00315.1"/>
    <property type="match status" value="1"/>
</dbReference>
<evidence type="ECO:0000256" key="6">
    <source>
        <dbReference type="ARBA" id="ARBA00022840"/>
    </source>
</evidence>
<comment type="subcellular location">
    <subcellularLocation>
        <location evidence="11">Cell membrane</location>
        <topology evidence="11">Single-pass membrane protein</topology>
    </subcellularLocation>
</comment>
<keyword evidence="1 11" id="KW-0813">Transport</keyword>
<dbReference type="GO" id="GO:0005886">
    <property type="term" value="C:plasma membrane"/>
    <property type="evidence" value="ECO:0007669"/>
    <property type="project" value="UniProtKB-SubCell"/>
</dbReference>
<dbReference type="AlphaFoldDB" id="A0A3G8GX98"/>
<organism evidence="12 13">
    <name type="scientific">Cupriavidus pauculus</name>
    <dbReference type="NCBI Taxonomy" id="82633"/>
    <lineage>
        <taxon>Bacteria</taxon>
        <taxon>Pseudomonadati</taxon>
        <taxon>Pseudomonadota</taxon>
        <taxon>Betaproteobacteria</taxon>
        <taxon>Burkholderiales</taxon>
        <taxon>Burkholderiaceae</taxon>
        <taxon>Cupriavidus</taxon>
    </lineage>
</organism>
<keyword evidence="9 11" id="KW-0406">Ion transport</keyword>
<dbReference type="RefSeq" id="WP_124682771.1">
    <property type="nucleotide sequence ID" value="NZ_CP033969.1"/>
</dbReference>
<keyword evidence="3 11" id="KW-0633">Potassium transport</keyword>
<evidence type="ECO:0000256" key="11">
    <source>
        <dbReference type="HAMAP-Rule" id="MF_00276"/>
    </source>
</evidence>
<evidence type="ECO:0000256" key="10">
    <source>
        <dbReference type="ARBA" id="ARBA00023136"/>
    </source>
</evidence>